<feature type="domain" description="3CxxC-type" evidence="9">
    <location>
        <begin position="56"/>
        <end position="168"/>
    </location>
</feature>
<sequence length="255" mass="28950">MIQPQKQRMGLDIGTWEQIFQELIQEVKPWAKWTLKLDGDLQLDCLAPGWKQHQQRAFGWFHCSLCCRSWASARVQILCHTYWERRMDQGQVVMRPFAQRCQKCTWSQYEMPEFSPESTTRILNNLVQHILTRYYKDGTRKPPNTSVIPEVTLEGSHDTANCEACALGFCLEGLQSHRTEPLPSPPSYLKIGTSFLGNSIVCIPKQAMKQSAQAKEAKASGSKGSVPSRAWDPLTICLFCLLVVALVLTGFKKES</sequence>
<evidence type="ECO:0000313" key="10">
    <source>
        <dbReference type="Ensembl" id="ENSMICP00000050991.1"/>
    </source>
</evidence>
<dbReference type="GO" id="GO:0051205">
    <property type="term" value="P:protein insertion into membrane"/>
    <property type="evidence" value="ECO:0007669"/>
    <property type="project" value="TreeGrafter"/>
</dbReference>
<keyword evidence="6 8" id="KW-1133">Transmembrane helix</keyword>
<evidence type="ECO:0000256" key="3">
    <source>
        <dbReference type="ARBA" id="ARBA00022723"/>
    </source>
</evidence>
<dbReference type="GO" id="GO:0031849">
    <property type="term" value="F:olfactory receptor binding"/>
    <property type="evidence" value="ECO:0007669"/>
    <property type="project" value="TreeGrafter"/>
</dbReference>
<keyword evidence="11" id="KW-1185">Reference proteome</keyword>
<dbReference type="CTD" id="64108"/>
<dbReference type="PANTHER" id="PTHR14402:SF8">
    <property type="entry name" value="RECEPTOR-TRANSPORTING PROTEIN 4"/>
    <property type="match status" value="1"/>
</dbReference>
<dbReference type="GO" id="GO:0006612">
    <property type="term" value="P:protein targeting to membrane"/>
    <property type="evidence" value="ECO:0007669"/>
    <property type="project" value="Ensembl"/>
</dbReference>
<evidence type="ECO:0000256" key="1">
    <source>
        <dbReference type="ARBA" id="ARBA00004167"/>
    </source>
</evidence>
<dbReference type="RefSeq" id="XP_012645079.1">
    <property type="nucleotide sequence ID" value="XM_012789625.2"/>
</dbReference>
<evidence type="ECO:0000256" key="8">
    <source>
        <dbReference type="SAM" id="Phobius"/>
    </source>
</evidence>
<dbReference type="Proteomes" id="UP000694394">
    <property type="component" value="Chromosome 1"/>
</dbReference>
<dbReference type="Pfam" id="PF13695">
    <property type="entry name" value="Zn_ribbon_3CxxC"/>
    <property type="match status" value="1"/>
</dbReference>
<dbReference type="Ensembl" id="ENSMICT00000073061.1">
    <property type="protein sequence ID" value="ENSMICP00000050991.1"/>
    <property type="gene ID" value="ENSMICG00000048967.1"/>
</dbReference>
<evidence type="ECO:0000256" key="7">
    <source>
        <dbReference type="ARBA" id="ARBA00023136"/>
    </source>
</evidence>
<dbReference type="GO" id="GO:0016020">
    <property type="term" value="C:membrane"/>
    <property type="evidence" value="ECO:0007669"/>
    <property type="project" value="UniProtKB-SubCell"/>
</dbReference>
<dbReference type="GeneID" id="105885052"/>
<keyword evidence="4" id="KW-0863">Zinc-finger</keyword>
<dbReference type="SMART" id="SM01328">
    <property type="entry name" value="zf-3CxxC"/>
    <property type="match status" value="1"/>
</dbReference>
<organism evidence="10 11">
    <name type="scientific">Microcebus murinus</name>
    <name type="common">Gray mouse lemur</name>
    <name type="synonym">Lemur murinus</name>
    <dbReference type="NCBI Taxonomy" id="30608"/>
    <lineage>
        <taxon>Eukaryota</taxon>
        <taxon>Metazoa</taxon>
        <taxon>Chordata</taxon>
        <taxon>Craniata</taxon>
        <taxon>Vertebrata</taxon>
        <taxon>Euteleostomi</taxon>
        <taxon>Mammalia</taxon>
        <taxon>Eutheria</taxon>
        <taxon>Euarchontoglires</taxon>
        <taxon>Primates</taxon>
        <taxon>Strepsirrhini</taxon>
        <taxon>Lemuriformes</taxon>
        <taxon>Cheirogaleidae</taxon>
        <taxon>Microcebus</taxon>
    </lineage>
</organism>
<dbReference type="InterPro" id="IPR027377">
    <property type="entry name" value="ZAR1/RTP1-5-like_Znf-3CxxC"/>
</dbReference>
<accession>A0A8B7I2W0</accession>
<comment type="subcellular location">
    <subcellularLocation>
        <location evidence="1">Membrane</location>
        <topology evidence="1">Single-pass membrane protein</topology>
    </subcellularLocation>
</comment>
<evidence type="ECO:0000256" key="2">
    <source>
        <dbReference type="ARBA" id="ARBA00022692"/>
    </source>
</evidence>
<keyword evidence="3" id="KW-0479">Metal-binding</keyword>
<dbReference type="PANTHER" id="PTHR14402">
    <property type="entry name" value="RECEPTOR TRANSPORTING PROTEIN"/>
    <property type="match status" value="1"/>
</dbReference>
<feature type="transmembrane region" description="Helical" evidence="8">
    <location>
        <begin position="230"/>
        <end position="251"/>
    </location>
</feature>
<reference evidence="10" key="1">
    <citation type="submission" date="2016-12" db="EMBL/GenBank/DDBJ databases">
        <title>Mouse lemur reference genome and diversity panel.</title>
        <authorList>
            <person name="Harris R."/>
            <person name="Larsen P."/>
            <person name="Liu Y."/>
            <person name="Hughes D.S."/>
            <person name="Murali S."/>
            <person name="Raveendran M."/>
            <person name="Korchina V."/>
            <person name="Wang M."/>
            <person name="Jhangiani S."/>
            <person name="Bandaranaike D."/>
            <person name="Bellair M."/>
            <person name="Blankenburg K."/>
            <person name="Chao H."/>
            <person name="Dahdouli M."/>
            <person name="Dinh H."/>
            <person name="Doddapaneni H."/>
            <person name="English A."/>
            <person name="Firestine M."/>
            <person name="Gnanaolivu R."/>
            <person name="Gross S."/>
            <person name="Hernandez B."/>
            <person name="Javaid M."/>
            <person name="Jayaseelan J."/>
            <person name="Jones J."/>
            <person name="Khan Z."/>
            <person name="Kovar C."/>
            <person name="Kurapati P."/>
            <person name="Le B."/>
            <person name="Lee S."/>
            <person name="Li M."/>
            <person name="Mathew T."/>
            <person name="Narasimhan A."/>
            <person name="Ngo D."/>
            <person name="Nguyen L."/>
            <person name="Okwuonu G."/>
            <person name="Ongeri F."/>
            <person name="Osuji N."/>
            <person name="Pu L.-L."/>
            <person name="Puazo M."/>
            <person name="Quiroz J."/>
            <person name="Raj R."/>
            <person name="Rajbhandari K."/>
            <person name="Reid J.G."/>
            <person name="Santibanez J."/>
            <person name="Sexton D."/>
            <person name="Skinner E."/>
            <person name="Vee V."/>
            <person name="Weissenberger G."/>
            <person name="Wu Y."/>
            <person name="Xin Y."/>
            <person name="Han Y."/>
            <person name="Campbell C."/>
            <person name="Brown A."/>
            <person name="Sullivan B."/>
            <person name="Shelton J."/>
            <person name="Brown S."/>
            <person name="Dudchenko O."/>
            <person name="Machol I."/>
            <person name="Durand N."/>
            <person name="Shamim M."/>
            <person name="Lieberman A."/>
            <person name="Muzny D.M."/>
            <person name="Richards S."/>
            <person name="Yoder A."/>
            <person name="Worley K.C."/>
            <person name="Rogers J."/>
            <person name="Gibbs R.A."/>
        </authorList>
    </citation>
    <scope>NUCLEOTIDE SEQUENCE [LARGE SCALE GENOMIC DNA]</scope>
</reference>
<proteinExistence type="predicted"/>
<protein>
    <submittedName>
        <fullName evidence="10">Receptor transporter protein 4</fullName>
    </submittedName>
</protein>
<dbReference type="GO" id="GO:0051607">
    <property type="term" value="P:defense response to virus"/>
    <property type="evidence" value="ECO:0007669"/>
    <property type="project" value="Ensembl"/>
</dbReference>
<evidence type="ECO:0000256" key="6">
    <source>
        <dbReference type="ARBA" id="ARBA00022989"/>
    </source>
</evidence>
<reference evidence="10" key="3">
    <citation type="submission" date="2025-09" db="UniProtKB">
        <authorList>
            <consortium name="Ensembl"/>
        </authorList>
    </citation>
    <scope>IDENTIFICATION</scope>
</reference>
<dbReference type="GO" id="GO:0001580">
    <property type="term" value="P:detection of chemical stimulus involved in sensory perception of bitter taste"/>
    <property type="evidence" value="ECO:0007669"/>
    <property type="project" value="Ensembl"/>
</dbReference>
<dbReference type="KEGG" id="mmur:105885052"/>
<dbReference type="InterPro" id="IPR026096">
    <property type="entry name" value="R-trans_p"/>
</dbReference>
<evidence type="ECO:0000259" key="9">
    <source>
        <dbReference type="SMART" id="SM01328"/>
    </source>
</evidence>
<keyword evidence="2 8" id="KW-0812">Transmembrane</keyword>
<dbReference type="EMBL" id="ABDC03000983">
    <property type="status" value="NOT_ANNOTATED_CDS"/>
    <property type="molecule type" value="Genomic_DNA"/>
</dbReference>
<dbReference type="GeneTree" id="ENSGT00940000162610"/>
<keyword evidence="5" id="KW-0862">Zinc</keyword>
<evidence type="ECO:0000256" key="5">
    <source>
        <dbReference type="ARBA" id="ARBA00022833"/>
    </source>
</evidence>
<keyword evidence="7 8" id="KW-0472">Membrane</keyword>
<reference evidence="10" key="2">
    <citation type="submission" date="2025-08" db="UniProtKB">
        <authorList>
            <consortium name="Ensembl"/>
        </authorList>
    </citation>
    <scope>IDENTIFICATION</scope>
</reference>
<dbReference type="GO" id="GO:0008270">
    <property type="term" value="F:zinc ion binding"/>
    <property type="evidence" value="ECO:0007669"/>
    <property type="project" value="UniProtKB-KW"/>
</dbReference>
<gene>
    <name evidence="10" type="primary">RTP4</name>
</gene>
<evidence type="ECO:0000256" key="4">
    <source>
        <dbReference type="ARBA" id="ARBA00022771"/>
    </source>
</evidence>
<evidence type="ECO:0000313" key="11">
    <source>
        <dbReference type="Proteomes" id="UP000694394"/>
    </source>
</evidence>
<name>A0A8B7I2W0_MICMU</name>
<dbReference type="AlphaFoldDB" id="A0A8B7I2W0"/>
<dbReference type="OrthoDB" id="8121437at2759"/>
<dbReference type="GO" id="GO:0005737">
    <property type="term" value="C:cytoplasm"/>
    <property type="evidence" value="ECO:0007669"/>
    <property type="project" value="Ensembl"/>
</dbReference>